<dbReference type="PRINTS" id="PR00080">
    <property type="entry name" value="SDRFAMILY"/>
</dbReference>
<dbReference type="AlphaFoldDB" id="A0A2T4UPD0"/>
<dbReference type="GO" id="GO:0016020">
    <property type="term" value="C:membrane"/>
    <property type="evidence" value="ECO:0007669"/>
    <property type="project" value="TreeGrafter"/>
</dbReference>
<dbReference type="Pfam" id="PF00106">
    <property type="entry name" value="adh_short"/>
    <property type="match status" value="1"/>
</dbReference>
<dbReference type="SUPFAM" id="SSF51735">
    <property type="entry name" value="NAD(P)-binding Rossmann-fold domains"/>
    <property type="match status" value="1"/>
</dbReference>
<organism evidence="5 6">
    <name type="scientific">Rathayibacter caricis DSM 15933</name>
    <dbReference type="NCBI Taxonomy" id="1328867"/>
    <lineage>
        <taxon>Bacteria</taxon>
        <taxon>Bacillati</taxon>
        <taxon>Actinomycetota</taxon>
        <taxon>Actinomycetes</taxon>
        <taxon>Micrococcales</taxon>
        <taxon>Microbacteriaceae</taxon>
        <taxon>Rathayibacter</taxon>
    </lineage>
</organism>
<dbReference type="InterPro" id="IPR002347">
    <property type="entry name" value="SDR_fam"/>
</dbReference>
<dbReference type="RefSeq" id="WP_107576170.1">
    <property type="nucleotide sequence ID" value="NZ_PZPL01000002.1"/>
</dbReference>
<dbReference type="SMART" id="SM00822">
    <property type="entry name" value="PKS_KR"/>
    <property type="match status" value="1"/>
</dbReference>
<dbReference type="Proteomes" id="UP000241085">
    <property type="component" value="Unassembled WGS sequence"/>
</dbReference>
<dbReference type="Gene3D" id="3.40.50.720">
    <property type="entry name" value="NAD(P)-binding Rossmann-like Domain"/>
    <property type="match status" value="1"/>
</dbReference>
<accession>A0A2T4UPD0</accession>
<name>A0A2T4UPD0_9MICO</name>
<dbReference type="InterPro" id="IPR057326">
    <property type="entry name" value="KR_dom"/>
</dbReference>
<keyword evidence="2" id="KW-0560">Oxidoreductase</keyword>
<evidence type="ECO:0000313" key="6">
    <source>
        <dbReference type="Proteomes" id="UP000241085"/>
    </source>
</evidence>
<dbReference type="InterPro" id="IPR036291">
    <property type="entry name" value="NAD(P)-bd_dom_sf"/>
</dbReference>
<evidence type="ECO:0000256" key="2">
    <source>
        <dbReference type="ARBA" id="ARBA00023002"/>
    </source>
</evidence>
<dbReference type="PANTHER" id="PTHR44196">
    <property type="entry name" value="DEHYDROGENASE/REDUCTASE SDR FAMILY MEMBER 7B"/>
    <property type="match status" value="1"/>
</dbReference>
<reference evidence="5 6" key="1">
    <citation type="submission" date="2018-03" db="EMBL/GenBank/DDBJ databases">
        <title>Bacteriophage NCPPB3778 and a type I-E CRISPR drive the evolution of the US Biological Select Agent, Rathayibacter toxicus.</title>
        <authorList>
            <person name="Davis E.W.II."/>
            <person name="Tabima J.F."/>
            <person name="Weisberg A.J."/>
            <person name="Dantas Lopes L."/>
            <person name="Wiseman M.S."/>
            <person name="Wiseman M.S."/>
            <person name="Pupko T."/>
            <person name="Belcher M.S."/>
            <person name="Sechler A.J."/>
            <person name="Tancos M.A."/>
            <person name="Schroeder B.K."/>
            <person name="Murray T.D."/>
            <person name="Luster D.G."/>
            <person name="Schneider W.L."/>
            <person name="Rogers E."/>
            <person name="Andreote F.D."/>
            <person name="Grunwald N.J."/>
            <person name="Putnam M.L."/>
            <person name="Chang J.H."/>
        </authorList>
    </citation>
    <scope>NUCLEOTIDE SEQUENCE [LARGE SCALE GENOMIC DNA]</scope>
    <source>
        <strain evidence="5 6">DSM 15933</strain>
    </source>
</reference>
<sequence>MQIADRVFAVTGGGNGIGREVVLALLAKGGHVAALDLDADGLAETVRLAGSDRLSVHPVNISDRAAVESLPDDILVVHRSIDGLINVAGIIQPFVKIAELEYGTIERVMNVNFWGVVNTTKTFLPHLLERPEASIVNVSSMGALTPVPGQAAYGASKAAVKLFTEALFAELQGTRVAATIVFPGAIGTNITANSGVTMPTMTAPGGKAPKPTTPAEAARRIVGAVEKGSYRVVIGKDVTFLDRLSRLAPKRATLLLANQMKALLK</sequence>
<evidence type="ECO:0000313" key="5">
    <source>
        <dbReference type="EMBL" id="PTL71361.1"/>
    </source>
</evidence>
<feature type="domain" description="Ketoreductase" evidence="4">
    <location>
        <begin position="6"/>
        <end position="189"/>
    </location>
</feature>
<evidence type="ECO:0000259" key="4">
    <source>
        <dbReference type="SMART" id="SM00822"/>
    </source>
</evidence>
<evidence type="ECO:0000256" key="1">
    <source>
        <dbReference type="ARBA" id="ARBA00006484"/>
    </source>
</evidence>
<gene>
    <name evidence="5" type="ORF">C1I63_19270</name>
</gene>
<comment type="caution">
    <text evidence="5">The sequence shown here is derived from an EMBL/GenBank/DDBJ whole genome shotgun (WGS) entry which is preliminary data.</text>
</comment>
<evidence type="ECO:0000256" key="3">
    <source>
        <dbReference type="RuleBase" id="RU000363"/>
    </source>
</evidence>
<dbReference type="PRINTS" id="PR00081">
    <property type="entry name" value="GDHRDH"/>
</dbReference>
<comment type="similarity">
    <text evidence="1 3">Belongs to the short-chain dehydrogenases/reductases (SDR) family.</text>
</comment>
<dbReference type="PANTHER" id="PTHR44196:SF1">
    <property type="entry name" value="DEHYDROGENASE_REDUCTASE SDR FAMILY MEMBER 7B"/>
    <property type="match status" value="1"/>
</dbReference>
<dbReference type="GO" id="GO:0016491">
    <property type="term" value="F:oxidoreductase activity"/>
    <property type="evidence" value="ECO:0007669"/>
    <property type="project" value="UniProtKB-KW"/>
</dbReference>
<protein>
    <submittedName>
        <fullName evidence="5">Short-chain dehydrogenase</fullName>
    </submittedName>
</protein>
<dbReference type="EMBL" id="PZPL01000002">
    <property type="protein sequence ID" value="PTL71361.1"/>
    <property type="molecule type" value="Genomic_DNA"/>
</dbReference>
<proteinExistence type="inferred from homology"/>
<keyword evidence="6" id="KW-1185">Reference proteome</keyword>